<feature type="region of interest" description="Disordered" evidence="2">
    <location>
        <begin position="183"/>
        <end position="244"/>
    </location>
</feature>
<evidence type="ECO:0000256" key="1">
    <source>
        <dbReference type="ARBA" id="ARBA00022801"/>
    </source>
</evidence>
<organism evidence="4 5">
    <name type="scientific">Kocuria turfanensis</name>
    <dbReference type="NCBI Taxonomy" id="388357"/>
    <lineage>
        <taxon>Bacteria</taxon>
        <taxon>Bacillati</taxon>
        <taxon>Actinomycetota</taxon>
        <taxon>Actinomycetes</taxon>
        <taxon>Micrococcales</taxon>
        <taxon>Micrococcaceae</taxon>
        <taxon>Kocuria</taxon>
    </lineage>
</organism>
<dbReference type="InterPro" id="IPR000868">
    <property type="entry name" value="Isochorismatase-like_dom"/>
</dbReference>
<dbReference type="Proteomes" id="UP000321103">
    <property type="component" value="Unassembled WGS sequence"/>
</dbReference>
<dbReference type="Pfam" id="PF13302">
    <property type="entry name" value="Acetyltransf_3"/>
    <property type="match status" value="1"/>
</dbReference>
<proteinExistence type="predicted"/>
<comment type="caution">
    <text evidence="4">The sequence shown here is derived from an EMBL/GenBank/DDBJ whole genome shotgun (WGS) entry which is preliminary data.</text>
</comment>
<dbReference type="PANTHER" id="PTHR43540:SF1">
    <property type="entry name" value="ISOCHORISMATASE HYDROLASE"/>
    <property type="match status" value="1"/>
</dbReference>
<dbReference type="SUPFAM" id="SSF55729">
    <property type="entry name" value="Acyl-CoA N-acyltransferases (Nat)"/>
    <property type="match status" value="1"/>
</dbReference>
<dbReference type="RefSeq" id="WP_084271421.1">
    <property type="nucleotide sequence ID" value="NZ_BJZS01000039.1"/>
</dbReference>
<reference evidence="4 5" key="1">
    <citation type="submission" date="2019-07" db="EMBL/GenBank/DDBJ databases">
        <title>Whole genome shotgun sequence of Kocuria turfanensis NBRC 107627.</title>
        <authorList>
            <person name="Hosoyama A."/>
            <person name="Uohara A."/>
            <person name="Ohji S."/>
            <person name="Ichikawa N."/>
        </authorList>
    </citation>
    <scope>NUCLEOTIDE SEQUENCE [LARGE SCALE GENOMIC DNA]</scope>
    <source>
        <strain evidence="4 5">NBRC 107627</strain>
    </source>
</reference>
<keyword evidence="5" id="KW-1185">Reference proteome</keyword>
<dbReference type="EMBL" id="BJZS01000039">
    <property type="protein sequence ID" value="GEO95413.1"/>
    <property type="molecule type" value="Genomic_DNA"/>
</dbReference>
<dbReference type="Gene3D" id="3.40.50.850">
    <property type="entry name" value="Isochorismatase-like"/>
    <property type="match status" value="1"/>
</dbReference>
<sequence length="426" mass="45657">MTVPTPGVPGPRAALVVVDVQRGFDDAAYWGRRDNPSCEANIAALLAHWQESGRPVVFVRHDSTTPTSPLHPDRPGNAFKDIVTGTPDLLVRKSVNSSFHGSPDLHAWLQAHDVPELVVCGITTNHCCETTARVGGNLGYRVHFALDATHTFDRTGPDGVTVPAADLSRVTAVNLHGEFATVVPRRSSPLRPADEGRTGRPGRRRLRRPSPQSGPGRGTRGPVRPAVAGAWSTGAMTDPPDPIAGAWPRFTDRCLLRPVRASDLEAMLAYRGDPHVTEHLGHAPLSREEVRDRIDARLAGRDPGSGWIVRGVAIVVDGLCVGDAMLRLQPAPGAGGWQLWIGYALRPEMWGRGLATEVVAELVGIAEDCGLPVRAETFAENRASQRVLEKAGLELVDEVVAEGRRCRVFAAGHPGPPAPAPPVLSR</sequence>
<dbReference type="Gene3D" id="3.40.630.30">
    <property type="match status" value="1"/>
</dbReference>
<dbReference type="InterPro" id="IPR000182">
    <property type="entry name" value="GNAT_dom"/>
</dbReference>
<keyword evidence="1" id="KW-0378">Hydrolase</keyword>
<evidence type="ECO:0000256" key="2">
    <source>
        <dbReference type="SAM" id="MobiDB-lite"/>
    </source>
</evidence>
<protein>
    <recommendedName>
        <fullName evidence="3">N-acetyltransferase domain-containing protein</fullName>
    </recommendedName>
</protein>
<dbReference type="PROSITE" id="PS51186">
    <property type="entry name" value="GNAT"/>
    <property type="match status" value="1"/>
</dbReference>
<dbReference type="STRING" id="388357.GCA_001580365_00634"/>
<dbReference type="AlphaFoldDB" id="A0A512ICI7"/>
<evidence type="ECO:0000259" key="3">
    <source>
        <dbReference type="PROSITE" id="PS51186"/>
    </source>
</evidence>
<dbReference type="InterPro" id="IPR016181">
    <property type="entry name" value="Acyl_CoA_acyltransferase"/>
</dbReference>
<gene>
    <name evidence="4" type="ORF">KTU01_15360</name>
</gene>
<dbReference type="GO" id="GO:0016747">
    <property type="term" value="F:acyltransferase activity, transferring groups other than amino-acyl groups"/>
    <property type="evidence" value="ECO:0007669"/>
    <property type="project" value="InterPro"/>
</dbReference>
<accession>A0A512ICI7</accession>
<dbReference type="GO" id="GO:0016787">
    <property type="term" value="F:hydrolase activity"/>
    <property type="evidence" value="ECO:0007669"/>
    <property type="project" value="UniProtKB-KW"/>
</dbReference>
<evidence type="ECO:0000313" key="5">
    <source>
        <dbReference type="Proteomes" id="UP000321103"/>
    </source>
</evidence>
<dbReference type="InterPro" id="IPR050272">
    <property type="entry name" value="Isochorismatase-like_hydrls"/>
</dbReference>
<dbReference type="CDD" id="cd01014">
    <property type="entry name" value="nicotinamidase_related"/>
    <property type="match status" value="1"/>
</dbReference>
<name>A0A512ICI7_9MICC</name>
<dbReference type="PANTHER" id="PTHR43540">
    <property type="entry name" value="PEROXYUREIDOACRYLATE/UREIDOACRYLATE AMIDOHYDROLASE-RELATED"/>
    <property type="match status" value="1"/>
</dbReference>
<dbReference type="SUPFAM" id="SSF52499">
    <property type="entry name" value="Isochorismatase-like hydrolases"/>
    <property type="match status" value="1"/>
</dbReference>
<feature type="domain" description="N-acetyltransferase" evidence="3">
    <location>
        <begin position="254"/>
        <end position="416"/>
    </location>
</feature>
<evidence type="ECO:0000313" key="4">
    <source>
        <dbReference type="EMBL" id="GEO95413.1"/>
    </source>
</evidence>
<dbReference type="Pfam" id="PF00857">
    <property type="entry name" value="Isochorismatase"/>
    <property type="match status" value="1"/>
</dbReference>
<feature type="compositionally biased region" description="Low complexity" evidence="2">
    <location>
        <begin position="209"/>
        <end position="225"/>
    </location>
</feature>
<dbReference type="InterPro" id="IPR036380">
    <property type="entry name" value="Isochorismatase-like_sf"/>
</dbReference>